<organism evidence="3 4">
    <name type="scientific">Brassica napus</name>
    <name type="common">Rape</name>
    <dbReference type="NCBI Taxonomy" id="3708"/>
    <lineage>
        <taxon>Eukaryota</taxon>
        <taxon>Viridiplantae</taxon>
        <taxon>Streptophyta</taxon>
        <taxon>Embryophyta</taxon>
        <taxon>Tracheophyta</taxon>
        <taxon>Spermatophyta</taxon>
        <taxon>Magnoliopsida</taxon>
        <taxon>eudicotyledons</taxon>
        <taxon>Gunneridae</taxon>
        <taxon>Pentapetalae</taxon>
        <taxon>rosids</taxon>
        <taxon>malvids</taxon>
        <taxon>Brassicales</taxon>
        <taxon>Brassicaceae</taxon>
        <taxon>Brassiceae</taxon>
        <taxon>Brassica</taxon>
    </lineage>
</organism>
<dbReference type="InterPro" id="IPR001932">
    <property type="entry name" value="PPM-type_phosphatase-like_dom"/>
</dbReference>
<evidence type="ECO:0000259" key="2">
    <source>
        <dbReference type="Pfam" id="PF00481"/>
    </source>
</evidence>
<dbReference type="InterPro" id="IPR036457">
    <property type="entry name" value="PPM-type-like_dom_sf"/>
</dbReference>
<proteinExistence type="predicted"/>
<dbReference type="SUPFAM" id="SSF81606">
    <property type="entry name" value="PP2C-like"/>
    <property type="match status" value="1"/>
</dbReference>
<dbReference type="EMBL" id="JAGKQM010000014">
    <property type="protein sequence ID" value="KAH0883383.1"/>
    <property type="molecule type" value="Genomic_DNA"/>
</dbReference>
<name>A0ABQ7ZT59_BRANA</name>
<sequence length="209" mass="23395">MMMWISKLAKAVCFVTGLTWKGGHDEAAAATMYLKDTLTTEEQQQLITCLSKDKSRFANVICVTSALLPGSFSCTTALATLFGRYVCSLRPNPSHSEAINMSQDDRPIYLPERTRVEASSMTDITRVTIYTHSIARDQTYTLTEVDEFLIMRCEGIWDVLTSQEEVTELALEASRLNTFDNVSVVVVCFLSADEMVTRLLRRRSNGVVV</sequence>
<comment type="caution">
    <text evidence="3">The sequence shown here is derived from an EMBL/GenBank/DDBJ whole genome shotgun (WGS) entry which is preliminary data.</text>
</comment>
<feature type="domain" description="PPM-type phosphatase" evidence="2">
    <location>
        <begin position="140"/>
        <end position="166"/>
    </location>
</feature>
<dbReference type="Proteomes" id="UP000824890">
    <property type="component" value="Unassembled WGS sequence"/>
</dbReference>
<dbReference type="Gene3D" id="3.60.40.10">
    <property type="entry name" value="PPM-type phosphatase domain"/>
    <property type="match status" value="1"/>
</dbReference>
<evidence type="ECO:0000313" key="3">
    <source>
        <dbReference type="EMBL" id="KAH0883383.1"/>
    </source>
</evidence>
<feature type="chain" id="PRO_5047205528" description="PPM-type phosphatase domain-containing protein" evidence="1">
    <location>
        <begin position="18"/>
        <end position="209"/>
    </location>
</feature>
<accession>A0ABQ7ZT59</accession>
<gene>
    <name evidence="3" type="ORF">HID58_059479</name>
</gene>
<keyword evidence="1" id="KW-0732">Signal</keyword>
<reference evidence="3 4" key="1">
    <citation type="submission" date="2021-05" db="EMBL/GenBank/DDBJ databases">
        <title>Genome Assembly of Synthetic Allotetraploid Brassica napus Reveals Homoeologous Exchanges between Subgenomes.</title>
        <authorList>
            <person name="Davis J.T."/>
        </authorList>
    </citation>
    <scope>NUCLEOTIDE SEQUENCE [LARGE SCALE GENOMIC DNA]</scope>
    <source>
        <strain evidence="4">cv. Da-Ae</strain>
        <tissue evidence="3">Seedling</tissue>
    </source>
</reference>
<protein>
    <recommendedName>
        <fullName evidence="2">PPM-type phosphatase domain-containing protein</fullName>
    </recommendedName>
</protein>
<evidence type="ECO:0000313" key="4">
    <source>
        <dbReference type="Proteomes" id="UP000824890"/>
    </source>
</evidence>
<feature type="signal peptide" evidence="1">
    <location>
        <begin position="1"/>
        <end position="17"/>
    </location>
</feature>
<evidence type="ECO:0000256" key="1">
    <source>
        <dbReference type="SAM" id="SignalP"/>
    </source>
</evidence>
<dbReference type="Pfam" id="PF00481">
    <property type="entry name" value="PP2C"/>
    <property type="match status" value="1"/>
</dbReference>
<keyword evidence="4" id="KW-1185">Reference proteome</keyword>